<keyword evidence="1 4" id="KW-0378">Hydrolase</keyword>
<dbReference type="Pfam" id="PF00561">
    <property type="entry name" value="Abhydrolase_1"/>
    <property type="match status" value="1"/>
</dbReference>
<dbReference type="Gene3D" id="3.40.50.1820">
    <property type="entry name" value="alpha/beta hydrolase"/>
    <property type="match status" value="1"/>
</dbReference>
<feature type="chain" id="PRO_5012652932" evidence="2">
    <location>
        <begin position="29"/>
        <end position="419"/>
    </location>
</feature>
<dbReference type="EMBL" id="NVUL01000059">
    <property type="protein sequence ID" value="PCI76298.1"/>
    <property type="molecule type" value="Genomic_DNA"/>
</dbReference>
<feature type="domain" description="AB hydrolase-1" evidence="3">
    <location>
        <begin position="75"/>
        <end position="400"/>
    </location>
</feature>
<evidence type="ECO:0000256" key="1">
    <source>
        <dbReference type="ARBA" id="ARBA00022801"/>
    </source>
</evidence>
<evidence type="ECO:0000256" key="2">
    <source>
        <dbReference type="SAM" id="SignalP"/>
    </source>
</evidence>
<evidence type="ECO:0000313" key="5">
    <source>
        <dbReference type="Proteomes" id="UP000218767"/>
    </source>
</evidence>
<accession>A0A2A4X0Y1</accession>
<proteinExistence type="predicted"/>
<keyword evidence="2" id="KW-0732">Signal</keyword>
<dbReference type="PRINTS" id="PR00412">
    <property type="entry name" value="EPOXHYDRLASE"/>
</dbReference>
<protein>
    <submittedName>
        <fullName evidence="4">Alpha/beta hydrolase</fullName>
    </submittedName>
</protein>
<gene>
    <name evidence="4" type="ORF">COB20_10975</name>
</gene>
<sequence length="419" mass="46037">MSDYSRRQFLLASSVLVPAVIASGAVVAQATGVGVELQPYPTAWLPAGIRSRFVNNVNGLRVHVLEAGYEASGRPALLLLHGFPELAYSWRRIMLPLAEAGYHVIVPDVRGYGRTTGWSADYDTDLTPFRRLNKVRDALGLVAAFGYESVAAVIGHDAGSPLAGWCALTRPDVFKSVVMMSAPFGGPSTLPFDTIDNPPRSDVPATADVYAALAKLPRPRKHYQRYYRTREANENMWHAEQGIDDFIRGYYHFKSADWEGNQPHRLTARTAEQWALMPEYYIMDLDSGMAETVAAQMPSAAEIAANAWLPDAALQVYAAEYGRTSFQGGLNGYRMGGTTIGRAEVELYSGKTIDQPSMFISGSSDWGTYQSPGAFERMQERACTDMRAVHLIDGAGHWVQQEQAGVVSQLILDFLRNTG</sequence>
<dbReference type="InterPro" id="IPR029058">
    <property type="entry name" value="AB_hydrolase_fold"/>
</dbReference>
<dbReference type="Proteomes" id="UP000218767">
    <property type="component" value="Unassembled WGS sequence"/>
</dbReference>
<dbReference type="PROSITE" id="PS51318">
    <property type="entry name" value="TAT"/>
    <property type="match status" value="1"/>
</dbReference>
<evidence type="ECO:0000259" key="3">
    <source>
        <dbReference type="Pfam" id="PF00561"/>
    </source>
</evidence>
<reference evidence="5" key="1">
    <citation type="submission" date="2017-08" db="EMBL/GenBank/DDBJ databases">
        <title>A dynamic microbial community with high functional redundancy inhabits the cold, oxic subseafloor aquifer.</title>
        <authorList>
            <person name="Tully B.J."/>
            <person name="Wheat C.G."/>
            <person name="Glazer B.T."/>
            <person name="Huber J.A."/>
        </authorList>
    </citation>
    <scope>NUCLEOTIDE SEQUENCE [LARGE SCALE GENOMIC DNA]</scope>
</reference>
<dbReference type="AlphaFoldDB" id="A0A2A4X0Y1"/>
<organism evidence="4 5">
    <name type="scientific">SAR86 cluster bacterium</name>
    <dbReference type="NCBI Taxonomy" id="2030880"/>
    <lineage>
        <taxon>Bacteria</taxon>
        <taxon>Pseudomonadati</taxon>
        <taxon>Pseudomonadota</taxon>
        <taxon>Gammaproteobacteria</taxon>
        <taxon>SAR86 cluster</taxon>
    </lineage>
</organism>
<comment type="caution">
    <text evidence="4">The sequence shown here is derived from an EMBL/GenBank/DDBJ whole genome shotgun (WGS) entry which is preliminary data.</text>
</comment>
<evidence type="ECO:0000313" key="4">
    <source>
        <dbReference type="EMBL" id="PCI76298.1"/>
    </source>
</evidence>
<feature type="signal peptide" evidence="2">
    <location>
        <begin position="1"/>
        <end position="28"/>
    </location>
</feature>
<dbReference type="GO" id="GO:0016787">
    <property type="term" value="F:hydrolase activity"/>
    <property type="evidence" value="ECO:0007669"/>
    <property type="project" value="UniProtKB-KW"/>
</dbReference>
<dbReference type="InterPro" id="IPR000073">
    <property type="entry name" value="AB_hydrolase_1"/>
</dbReference>
<name>A0A2A4X0Y1_9GAMM</name>
<dbReference type="InterPro" id="IPR000639">
    <property type="entry name" value="Epox_hydrolase-like"/>
</dbReference>
<dbReference type="InterPro" id="IPR006311">
    <property type="entry name" value="TAT_signal"/>
</dbReference>
<dbReference type="PANTHER" id="PTHR43329">
    <property type="entry name" value="EPOXIDE HYDROLASE"/>
    <property type="match status" value="1"/>
</dbReference>
<dbReference type="SUPFAM" id="SSF53474">
    <property type="entry name" value="alpha/beta-Hydrolases"/>
    <property type="match status" value="1"/>
</dbReference>